<name>A0A1Q5SIJ1_9BACL</name>
<organism evidence="1 2">
    <name type="scientific">Geobacillus proteiniphilus</name>
    <dbReference type="NCBI Taxonomy" id="860353"/>
    <lineage>
        <taxon>Bacteria</taxon>
        <taxon>Bacillati</taxon>
        <taxon>Bacillota</taxon>
        <taxon>Bacilli</taxon>
        <taxon>Bacillales</taxon>
        <taxon>Anoxybacillaceae</taxon>
        <taxon>Geobacillus</taxon>
    </lineage>
</organism>
<gene>
    <name evidence="1" type="ORF">BRO54_3804</name>
</gene>
<reference evidence="1 2" key="1">
    <citation type="submission" date="2016-11" db="EMBL/GenBank/DDBJ databases">
        <authorList>
            <person name="Kadnikov V."/>
            <person name="Nazina T."/>
        </authorList>
    </citation>
    <scope>NUCLEOTIDE SEQUENCE [LARGE SCALE GENOMIC DNA]</scope>
    <source>
        <strain evidence="1 2">1017</strain>
    </source>
</reference>
<accession>A0A1Q5SIJ1</accession>
<dbReference type="Gene3D" id="3.40.630.10">
    <property type="entry name" value="Zn peptidases"/>
    <property type="match status" value="1"/>
</dbReference>
<evidence type="ECO:0000313" key="1">
    <source>
        <dbReference type="EMBL" id="OKO87726.1"/>
    </source>
</evidence>
<comment type="caution">
    <text evidence="1">The sequence shown here is derived from an EMBL/GenBank/DDBJ whole genome shotgun (WGS) entry which is preliminary data.</text>
</comment>
<proteinExistence type="predicted"/>
<dbReference type="SUPFAM" id="SSF53187">
    <property type="entry name" value="Zn-dependent exopeptidases"/>
    <property type="match status" value="1"/>
</dbReference>
<dbReference type="EMBL" id="MQMG01000092">
    <property type="protein sequence ID" value="OKO87726.1"/>
    <property type="molecule type" value="Genomic_DNA"/>
</dbReference>
<protein>
    <submittedName>
        <fullName evidence="1">Catalyzes the cleavage of p-aminobenzoyl-glutamate to p-aminobenzoate and glutamate, subunit A</fullName>
    </submittedName>
</protein>
<sequence length="53" mass="5906">MKIGCFFYVGAGNVEKGIVYPHHHPRFTIDEDALEIGVQMFVAATLKLLAEVE</sequence>
<dbReference type="AlphaFoldDB" id="A0A1Q5SIJ1"/>
<evidence type="ECO:0000313" key="2">
    <source>
        <dbReference type="Proteomes" id="UP000186030"/>
    </source>
</evidence>
<dbReference type="Proteomes" id="UP000186030">
    <property type="component" value="Unassembled WGS sequence"/>
</dbReference>
<reference evidence="2" key="2">
    <citation type="submission" date="2017-01" db="EMBL/GenBank/DDBJ databases">
        <title>Genome sequencing and annotation of Geobacillus sp. 1017, a Hydrocarbon-Oxidizing Thermophilic Bacterium Isolated from a Heavy Oil Reservoir (China).</title>
        <authorList>
            <person name="Kadnikov V.V."/>
            <person name="Mardanov A.V."/>
            <person name="Poltaraus A.B."/>
            <person name="Sokolova D.S."/>
            <person name="Semenova E.M."/>
            <person name="Ravin N.V."/>
            <person name="Tourova T.P."/>
            <person name="Nazina T.N."/>
        </authorList>
    </citation>
    <scope>NUCLEOTIDE SEQUENCE [LARGE SCALE GENOMIC DNA]</scope>
    <source>
        <strain evidence="2">1017</strain>
    </source>
</reference>